<keyword evidence="3" id="KW-0732">Signal</keyword>
<dbReference type="InterPro" id="IPR023828">
    <property type="entry name" value="Peptidase_S8_Ser-AS"/>
</dbReference>
<evidence type="ECO:0000259" key="9">
    <source>
        <dbReference type="Pfam" id="PF10342"/>
    </source>
</evidence>
<organism evidence="10">
    <name type="scientific">marine sediment metagenome</name>
    <dbReference type="NCBI Taxonomy" id="412755"/>
    <lineage>
        <taxon>unclassified sequences</taxon>
        <taxon>metagenomes</taxon>
        <taxon>ecological metagenomes</taxon>
    </lineage>
</organism>
<dbReference type="Gene3D" id="2.60.40.10">
    <property type="entry name" value="Immunoglobulins"/>
    <property type="match status" value="1"/>
</dbReference>
<evidence type="ECO:0000259" key="8">
    <source>
        <dbReference type="Pfam" id="PF07705"/>
    </source>
</evidence>
<dbReference type="Pfam" id="PF00082">
    <property type="entry name" value="Peptidase_S8"/>
    <property type="match status" value="2"/>
</dbReference>
<feature type="non-terminal residue" evidence="10">
    <location>
        <position position="1"/>
    </location>
</feature>
<dbReference type="PRINTS" id="PR00723">
    <property type="entry name" value="SUBTILISIN"/>
</dbReference>
<keyword evidence="6" id="KW-1133">Transmembrane helix</keyword>
<evidence type="ECO:0000259" key="7">
    <source>
        <dbReference type="Pfam" id="PF00082"/>
    </source>
</evidence>
<evidence type="ECO:0000256" key="4">
    <source>
        <dbReference type="ARBA" id="ARBA00022801"/>
    </source>
</evidence>
<evidence type="ECO:0008006" key="11">
    <source>
        <dbReference type="Google" id="ProtNLM"/>
    </source>
</evidence>
<feature type="domain" description="Yeast cell wall synthesis Kre9/Knh1-like N-terminal" evidence="9">
    <location>
        <begin position="1164"/>
        <end position="1248"/>
    </location>
</feature>
<keyword evidence="6" id="KW-0812">Transmembrane</keyword>
<reference evidence="10" key="1">
    <citation type="journal article" date="2015" name="Nature">
        <title>Complex archaea that bridge the gap between prokaryotes and eukaryotes.</title>
        <authorList>
            <person name="Spang A."/>
            <person name="Saw J.H."/>
            <person name="Jorgensen S.L."/>
            <person name="Zaremba-Niedzwiedzka K."/>
            <person name="Martijn J."/>
            <person name="Lind A.E."/>
            <person name="van Eijk R."/>
            <person name="Schleper C."/>
            <person name="Guy L."/>
            <person name="Ettema T.J."/>
        </authorList>
    </citation>
    <scope>NUCLEOTIDE SEQUENCE</scope>
</reference>
<protein>
    <recommendedName>
        <fullName evidence="11">Peptidase S8/S53 domain-containing protein</fullName>
    </recommendedName>
</protein>
<comment type="caution">
    <text evidence="10">The sequence shown here is derived from an EMBL/GenBank/DDBJ whole genome shotgun (WGS) entry which is preliminary data.</text>
</comment>
<dbReference type="Gene3D" id="3.40.50.200">
    <property type="entry name" value="Peptidase S8/S53 domain"/>
    <property type="match status" value="2"/>
</dbReference>
<gene>
    <name evidence="10" type="ORF">LCGC14_1354900</name>
</gene>
<dbReference type="GO" id="GO:0006508">
    <property type="term" value="P:proteolysis"/>
    <property type="evidence" value="ECO:0007669"/>
    <property type="project" value="UniProtKB-KW"/>
</dbReference>
<dbReference type="InterPro" id="IPR018466">
    <property type="entry name" value="Kre9/Knh1-like_N"/>
</dbReference>
<dbReference type="PROSITE" id="PS51892">
    <property type="entry name" value="SUBTILASE"/>
    <property type="match status" value="1"/>
</dbReference>
<dbReference type="Pfam" id="PF07705">
    <property type="entry name" value="CARDB"/>
    <property type="match status" value="1"/>
</dbReference>
<keyword evidence="5" id="KW-0720">Serine protease</keyword>
<dbReference type="InterPro" id="IPR000209">
    <property type="entry name" value="Peptidase_S8/S53_dom"/>
</dbReference>
<keyword evidence="6" id="KW-0472">Membrane</keyword>
<feature type="transmembrane region" description="Helical" evidence="6">
    <location>
        <begin position="1264"/>
        <end position="1281"/>
    </location>
</feature>
<feature type="domain" description="CARDB" evidence="8">
    <location>
        <begin position="570"/>
        <end position="646"/>
    </location>
</feature>
<feature type="domain" description="Yeast cell wall synthesis Kre9/Knh1-like N-terminal" evidence="9">
    <location>
        <begin position="969"/>
        <end position="1053"/>
    </location>
</feature>
<dbReference type="InterPro" id="IPR050131">
    <property type="entry name" value="Peptidase_S8_subtilisin-like"/>
</dbReference>
<comment type="similarity">
    <text evidence="1">Belongs to the peptidase S8 family.</text>
</comment>
<feature type="domain" description="Peptidase S8/S53" evidence="7">
    <location>
        <begin position="202"/>
        <end position="414"/>
    </location>
</feature>
<dbReference type="InterPro" id="IPR011635">
    <property type="entry name" value="CARDB"/>
</dbReference>
<evidence type="ECO:0000256" key="1">
    <source>
        <dbReference type="ARBA" id="ARBA00011073"/>
    </source>
</evidence>
<dbReference type="InterPro" id="IPR036852">
    <property type="entry name" value="Peptidase_S8/S53_dom_sf"/>
</dbReference>
<dbReference type="GO" id="GO:0004252">
    <property type="term" value="F:serine-type endopeptidase activity"/>
    <property type="evidence" value="ECO:0007669"/>
    <property type="project" value="InterPro"/>
</dbReference>
<evidence type="ECO:0000256" key="2">
    <source>
        <dbReference type="ARBA" id="ARBA00022670"/>
    </source>
</evidence>
<dbReference type="InterPro" id="IPR013783">
    <property type="entry name" value="Ig-like_fold"/>
</dbReference>
<dbReference type="PANTHER" id="PTHR43806:SF65">
    <property type="entry name" value="SERINE PROTEASE APRX"/>
    <property type="match status" value="1"/>
</dbReference>
<feature type="domain" description="Peptidase S8/S53" evidence="7">
    <location>
        <begin position="5"/>
        <end position="81"/>
    </location>
</feature>
<feature type="domain" description="Yeast cell wall synthesis Kre9/Knh1-like N-terminal" evidence="9">
    <location>
        <begin position="1066"/>
        <end position="1151"/>
    </location>
</feature>
<feature type="domain" description="Yeast cell wall synthesis Kre9/Knh1-like N-terminal" evidence="9">
    <location>
        <begin position="870"/>
        <end position="955"/>
    </location>
</feature>
<dbReference type="NCBIfam" id="NF033507">
    <property type="entry name" value="Loki-CTERM"/>
    <property type="match status" value="1"/>
</dbReference>
<dbReference type="PANTHER" id="PTHR43806">
    <property type="entry name" value="PEPTIDASE S8"/>
    <property type="match status" value="1"/>
</dbReference>
<dbReference type="InterPro" id="IPR015500">
    <property type="entry name" value="Peptidase_S8_subtilisin-rel"/>
</dbReference>
<evidence type="ECO:0000313" key="10">
    <source>
        <dbReference type="EMBL" id="KKM78944.1"/>
    </source>
</evidence>
<dbReference type="EMBL" id="LAZR01008409">
    <property type="protein sequence ID" value="KKM78944.1"/>
    <property type="molecule type" value="Genomic_DNA"/>
</dbReference>
<dbReference type="SUPFAM" id="SSF52743">
    <property type="entry name" value="Subtilisin-like"/>
    <property type="match status" value="1"/>
</dbReference>
<evidence type="ECO:0000256" key="6">
    <source>
        <dbReference type="SAM" id="Phobius"/>
    </source>
</evidence>
<sequence>DQYSSIAIIDTGVDDSHNFFSPGYPGKIVGWRDEVNFLSSPYDDNGHGSHTSGIASGIGTPSYDASGRSVTTAAYQFDYTGYNMPSGMYLYNWTRFNVTDPGLIELFCEFDDYTPGSDDVDLWVYLYYGNTMVDSYEIGSDSWSQTLSYTATSGSLGAYSYRIIMSLIDNTGDGYVSNFKIRFRSEIHWPFDPPQFGSGDPWKGVAPDANLVGVKVLDQFGSGYTSDIVSGINWVITNKMVYNITAMSLSLGGVSGDVAMINAVNSAVENGIVTVVSAGNSGPGGNLIGSPGDADNVITVAAMSINDQITDYSSQGGPSYTGNIVKPDITAPGGSFNNLQMFSTDSNNNDASGAYTIDGYANDLDGMQGTSMSAPAVAGASNLLIEAMGGHQSWGYTATEAKRVKALLLMSATETYPLLRETFSTAYSPVLNRGGKDIHEGYGRLNVDVAIEAYTQELTLGSQFNAWITSSLNNPFNKHGLGSYANLISGQNYLFTLDVPSGADFDLHLYSDNPSSIGEPIMVDSSTSTGLGTDEVISYTATGTGKYFLIAKAILGEGNAIISYPIMDHDLSVSLEVPSSPDVGSTYVVNATVTNIGINVESNVDLFLYLDGALINSTTVSTLPVGTNKTINYMWSPTVFTTYNFTTYTPPIPSESIIANNLATELITISIVSTLRNYTLVPGYTYTWIDASGGTELLLSDDGYDAISLPFDFTFYNDTFSTVYVSSNGWLSFVNPAPSQYSNIQFPTGSSAYHYMIAPFWDDLRPASGGGSGNIYVQSFGTYWVVEWTNIWHFSSGPTVGSFEVVLNNTGEIIFNYDYISYTGGGYTTGLNLGVDMQYHNSYQGLTGVTDDFAIQFTSVLVTPSLTITSPDSTSSLETGTSQYINWTSTGTISNVKIELYKDGVLNSEIVASTPNSGSYSWTIPLGLINSTQYQIKIADVSNPATNNFSNYFEIFTPLVIETITVTNPDSLTVWGTDTSQYINWTSIGSITNVKIELYKDGILDSEIVVITPNGGSYLWTIPSGLTNSTQYQIKIADVANPATNNFSNYFAIFTPLVIDTIIVTNPESLTAWETDTSQYINWTSTGSITNVKIELYKNGIFVIEIITSRPNNGYYLWTIPTSLTDSPQYQIKIADVANPATDDFSNYFAIFTPLVIDTITVTNPDSLTVWETGTTHSITWTSTGNINSVRIELYKGGIFGSEIVVSTINDGSYDWTIPTDLGDGIDYYIRISDVSNLFTYDESPYFALTSIPLDDERPEIPGYNVYLIIGTVCMVSIILLKRRFKKSIKF</sequence>
<name>A0A0F9K9S2_9ZZZZ</name>
<evidence type="ECO:0000256" key="5">
    <source>
        <dbReference type="ARBA" id="ARBA00022825"/>
    </source>
</evidence>
<evidence type="ECO:0000256" key="3">
    <source>
        <dbReference type="ARBA" id="ARBA00022729"/>
    </source>
</evidence>
<dbReference type="PROSITE" id="PS00138">
    <property type="entry name" value="SUBTILASE_SER"/>
    <property type="match status" value="1"/>
</dbReference>
<dbReference type="Pfam" id="PF10342">
    <property type="entry name" value="Kre9_KNH"/>
    <property type="match status" value="4"/>
</dbReference>
<keyword evidence="4" id="KW-0378">Hydrolase</keyword>
<accession>A0A0F9K9S2</accession>
<proteinExistence type="inferred from homology"/>
<keyword evidence="2" id="KW-0645">Protease</keyword>